<evidence type="ECO:0000313" key="3">
    <source>
        <dbReference type="Proteomes" id="UP000284842"/>
    </source>
</evidence>
<dbReference type="OrthoDB" id="3025387at2759"/>
<comment type="caution">
    <text evidence="2">The sequence shown here is derived from an EMBL/GenBank/DDBJ whole genome shotgun (WGS) entry which is preliminary data.</text>
</comment>
<evidence type="ECO:0000256" key="1">
    <source>
        <dbReference type="SAM" id="SignalP"/>
    </source>
</evidence>
<keyword evidence="3" id="KW-1185">Reference proteome</keyword>
<reference evidence="2 3" key="1">
    <citation type="journal article" date="2018" name="Evol. Lett.">
        <title>Horizontal gene cluster transfer increased hallucinogenic mushroom diversity.</title>
        <authorList>
            <person name="Reynolds H.T."/>
            <person name="Vijayakumar V."/>
            <person name="Gluck-Thaler E."/>
            <person name="Korotkin H.B."/>
            <person name="Matheny P.B."/>
            <person name="Slot J.C."/>
        </authorList>
    </citation>
    <scope>NUCLEOTIDE SEQUENCE [LARGE SCALE GENOMIC DNA]</scope>
    <source>
        <strain evidence="2 3">2629</strain>
    </source>
</reference>
<gene>
    <name evidence="2" type="ORF">CVT24_002443</name>
</gene>
<dbReference type="InParanoid" id="A0A409WV85"/>
<dbReference type="EMBL" id="NHTK01005160">
    <property type="protein sequence ID" value="PPQ82440.1"/>
    <property type="molecule type" value="Genomic_DNA"/>
</dbReference>
<feature type="chain" id="PRO_5019165033" evidence="1">
    <location>
        <begin position="20"/>
        <end position="77"/>
    </location>
</feature>
<accession>A0A409WV85</accession>
<feature type="signal peptide" evidence="1">
    <location>
        <begin position="1"/>
        <end position="19"/>
    </location>
</feature>
<protein>
    <submittedName>
        <fullName evidence="2">Uncharacterized protein</fullName>
    </submittedName>
</protein>
<sequence length="77" mass="8309">MKLSVILLFAPVIAMLVAADDEPAVFTVEQVFATIVDTPPFMVEVTETRIWTQSPSIAPTTTTVAPLPSLDSAYNDL</sequence>
<evidence type="ECO:0000313" key="2">
    <source>
        <dbReference type="EMBL" id="PPQ82440.1"/>
    </source>
</evidence>
<name>A0A409WV85_9AGAR</name>
<dbReference type="Proteomes" id="UP000284842">
    <property type="component" value="Unassembled WGS sequence"/>
</dbReference>
<proteinExistence type="predicted"/>
<dbReference type="AlphaFoldDB" id="A0A409WV85"/>
<keyword evidence="1" id="KW-0732">Signal</keyword>
<organism evidence="2 3">
    <name type="scientific">Panaeolus cyanescens</name>
    <dbReference type="NCBI Taxonomy" id="181874"/>
    <lineage>
        <taxon>Eukaryota</taxon>
        <taxon>Fungi</taxon>
        <taxon>Dikarya</taxon>
        <taxon>Basidiomycota</taxon>
        <taxon>Agaricomycotina</taxon>
        <taxon>Agaricomycetes</taxon>
        <taxon>Agaricomycetidae</taxon>
        <taxon>Agaricales</taxon>
        <taxon>Agaricineae</taxon>
        <taxon>Galeropsidaceae</taxon>
        <taxon>Panaeolus</taxon>
    </lineage>
</organism>